<name>A0ABS4TS51_9PSEU</name>
<dbReference type="Pfam" id="PF13424">
    <property type="entry name" value="TPR_12"/>
    <property type="match status" value="1"/>
</dbReference>
<dbReference type="Gene3D" id="3.40.50.300">
    <property type="entry name" value="P-loop containing nucleotide triphosphate hydrolases"/>
    <property type="match status" value="1"/>
</dbReference>
<accession>A0ABS4TS51</accession>
<proteinExistence type="predicted"/>
<keyword evidence="2" id="KW-1185">Reference proteome</keyword>
<reference evidence="1 2" key="1">
    <citation type="submission" date="2021-03" db="EMBL/GenBank/DDBJ databases">
        <title>Sequencing the genomes of 1000 actinobacteria strains.</title>
        <authorList>
            <person name="Klenk H.-P."/>
        </authorList>
    </citation>
    <scope>NUCLEOTIDE SEQUENCE [LARGE SCALE GENOMIC DNA]</scope>
    <source>
        <strain evidence="1 2">DSM 46670</strain>
    </source>
</reference>
<dbReference type="PANTHER" id="PTHR46082">
    <property type="entry name" value="ATP/GTP-BINDING PROTEIN-RELATED"/>
    <property type="match status" value="1"/>
</dbReference>
<dbReference type="InterPro" id="IPR027417">
    <property type="entry name" value="P-loop_NTPase"/>
</dbReference>
<comment type="caution">
    <text evidence="1">The sequence shown here is derived from an EMBL/GenBank/DDBJ whole genome shotgun (WGS) entry which is preliminary data.</text>
</comment>
<dbReference type="Pfam" id="PF13374">
    <property type="entry name" value="TPR_10"/>
    <property type="match status" value="1"/>
</dbReference>
<dbReference type="SUPFAM" id="SSF48452">
    <property type="entry name" value="TPR-like"/>
    <property type="match status" value="2"/>
</dbReference>
<dbReference type="EMBL" id="JAGINW010000001">
    <property type="protein sequence ID" value="MBP2327223.1"/>
    <property type="molecule type" value="Genomic_DNA"/>
</dbReference>
<protein>
    <submittedName>
        <fullName evidence="1">Tetratricopeptide (TPR) repeat protein</fullName>
    </submittedName>
</protein>
<dbReference type="Proteomes" id="UP001519332">
    <property type="component" value="Unassembled WGS sequence"/>
</dbReference>
<dbReference type="InterPro" id="IPR011990">
    <property type="entry name" value="TPR-like_helical_dom_sf"/>
</dbReference>
<sequence length="863" mass="95238">MISPTFHESASCRRELHTALTAAYHLEAGSTERVMPVTWRVRPSRLRPKQLKRPRLLSRESHDVAQQAAIIAGKLARLKVADDRRFGDAPRHPDPVWYPHFLPGNKQFFGRAEVLWDLHEALLIKGKPGNQGHPVVSVRGQGGQGKTALCEQYARWFSQDHPGGVFVLRLGGSDRSRHTDPETVLSQFRLQLRPIAARLGVPPAGIAEKLADGMPYLWILDDVPSTVDEAVLDQLFAPTANGKTLVTTRGRLAKRVSVEIDLEPLDTRTGLTLLTSIRPAPEEERAAAQEIVERLGQHALGLTLAAGLTTAPGFAGYVRLRDDLMSGEHDSLEMAAHMADELPLGYAKSFSSIITRSYATLSDAGREVLAAVSVLGAAPIPLELVHDLVSTAEPGFAELSRRGLAGDLGHDVFTVHALVARAARLLFPGTYRRRLHDRACEVLGDSLEATRDEFQQLRAMSLHLPHVVALASTPEWLTGRLEWHMLNEAGRAQNELGDTKAALHSFEVLHAQTERSPDTDEDIRTAVLVGLGAAYFGQGNYTKAERVQRESVTRLSHLYGEGHPDTLQAKENLANTLSGLTEYEAAVQLLTEVYRARRDSMGKTDRLTLIALNNLVIATRHCRSHHLALRLALHAWTMWHRAAGPDMPQTLECVENIGNALWYLGRPTEAADTYQYVAQRRGAVLGPKHPDTLDAEENARVAREQTHWPVYADRLRVQGPDHPDTLRTLWRLVRGNGAQGGGEQGEPVPIEVDLGEVRLDGDQADLLSEIIVMAVEWQDAQVARYGPDDPHALRASMVLAHALAAADQYDGQIEDALTIIQESRDGLAEAAARTPDTVEPYDLEIAEILHHWMVRLAGQEPRY</sequence>
<gene>
    <name evidence="1" type="ORF">JOF56_007608</name>
</gene>
<dbReference type="InterPro" id="IPR053137">
    <property type="entry name" value="NLR-like"/>
</dbReference>
<organism evidence="1 2">
    <name type="scientific">Kibdelosporangium banguiense</name>
    <dbReference type="NCBI Taxonomy" id="1365924"/>
    <lineage>
        <taxon>Bacteria</taxon>
        <taxon>Bacillati</taxon>
        <taxon>Actinomycetota</taxon>
        <taxon>Actinomycetes</taxon>
        <taxon>Pseudonocardiales</taxon>
        <taxon>Pseudonocardiaceae</taxon>
        <taxon>Kibdelosporangium</taxon>
    </lineage>
</organism>
<dbReference type="PANTHER" id="PTHR46082:SF6">
    <property type="entry name" value="AAA+ ATPASE DOMAIN-CONTAINING PROTEIN-RELATED"/>
    <property type="match status" value="1"/>
</dbReference>
<evidence type="ECO:0000313" key="1">
    <source>
        <dbReference type="EMBL" id="MBP2327223.1"/>
    </source>
</evidence>
<dbReference type="SUPFAM" id="SSF52540">
    <property type="entry name" value="P-loop containing nucleoside triphosphate hydrolases"/>
    <property type="match status" value="1"/>
</dbReference>
<evidence type="ECO:0000313" key="2">
    <source>
        <dbReference type="Proteomes" id="UP001519332"/>
    </source>
</evidence>
<dbReference type="Gene3D" id="1.25.40.10">
    <property type="entry name" value="Tetratricopeptide repeat domain"/>
    <property type="match status" value="2"/>
</dbReference>